<proteinExistence type="predicted"/>
<evidence type="ECO:0000259" key="1">
    <source>
        <dbReference type="Pfam" id="PF09331"/>
    </source>
</evidence>
<dbReference type="EMBL" id="CAKOAT010064600">
    <property type="protein sequence ID" value="CAH8306423.1"/>
    <property type="molecule type" value="Genomic_DNA"/>
</dbReference>
<gene>
    <name evidence="2" type="ORF">ERUC_LOCUS4550</name>
</gene>
<dbReference type="Proteomes" id="UP001642260">
    <property type="component" value="Unassembled WGS sequence"/>
</dbReference>
<feature type="domain" description="DUF1985" evidence="1">
    <location>
        <begin position="2"/>
        <end position="117"/>
    </location>
</feature>
<evidence type="ECO:0000313" key="2">
    <source>
        <dbReference type="EMBL" id="CAH8306423.1"/>
    </source>
</evidence>
<dbReference type="Pfam" id="PF09331">
    <property type="entry name" value="DUF1985"/>
    <property type="match status" value="1"/>
</dbReference>
<comment type="caution">
    <text evidence="2">The sequence shown here is derived from an EMBL/GenBank/DDBJ whole genome shotgun (WGS) entry which is preliminary data.</text>
</comment>
<organism evidence="2 3">
    <name type="scientific">Eruca vesicaria subsp. sativa</name>
    <name type="common">Garden rocket</name>
    <name type="synonym">Eruca sativa</name>
    <dbReference type="NCBI Taxonomy" id="29727"/>
    <lineage>
        <taxon>Eukaryota</taxon>
        <taxon>Viridiplantae</taxon>
        <taxon>Streptophyta</taxon>
        <taxon>Embryophyta</taxon>
        <taxon>Tracheophyta</taxon>
        <taxon>Spermatophyta</taxon>
        <taxon>Magnoliopsida</taxon>
        <taxon>eudicotyledons</taxon>
        <taxon>Gunneridae</taxon>
        <taxon>Pentapetalae</taxon>
        <taxon>rosids</taxon>
        <taxon>malvids</taxon>
        <taxon>Brassicales</taxon>
        <taxon>Brassicaceae</taxon>
        <taxon>Brassiceae</taxon>
        <taxon>Eruca</taxon>
    </lineage>
</organism>
<sequence>MPLRFSLYEFGETTRLNWDHFDKNDLWDMDHKEFWLDMTVLTSEGPTFRDLQASFPICRKCSREKRVMVGLLGLLCIGIFGISNNSRIPLHCAKRVMDLAAFQRYPWGRVGFSSLIEYIKLATYEGKKSYTLRGYVHVLLIRIYEHVPGVA</sequence>
<dbReference type="PANTHER" id="PTHR48449">
    <property type="entry name" value="DUF1985 DOMAIN-CONTAINING PROTEIN"/>
    <property type="match status" value="1"/>
</dbReference>
<reference evidence="2 3" key="1">
    <citation type="submission" date="2022-03" db="EMBL/GenBank/DDBJ databases">
        <authorList>
            <person name="Macdonald S."/>
            <person name="Ahmed S."/>
            <person name="Newling K."/>
        </authorList>
    </citation>
    <scope>NUCLEOTIDE SEQUENCE [LARGE SCALE GENOMIC DNA]</scope>
</reference>
<accession>A0ABC8IYT9</accession>
<name>A0ABC8IYT9_ERUVS</name>
<dbReference type="InterPro" id="IPR015410">
    <property type="entry name" value="DUF1985"/>
</dbReference>
<protein>
    <recommendedName>
        <fullName evidence="1">DUF1985 domain-containing protein</fullName>
    </recommendedName>
</protein>
<keyword evidence="3" id="KW-1185">Reference proteome</keyword>
<dbReference type="AlphaFoldDB" id="A0ABC8IYT9"/>
<evidence type="ECO:0000313" key="3">
    <source>
        <dbReference type="Proteomes" id="UP001642260"/>
    </source>
</evidence>
<dbReference type="PANTHER" id="PTHR48449:SF1">
    <property type="entry name" value="DUF1985 DOMAIN-CONTAINING PROTEIN"/>
    <property type="match status" value="1"/>
</dbReference>